<evidence type="ECO:0000313" key="1">
    <source>
        <dbReference type="EMBL" id="OHT00273.1"/>
    </source>
</evidence>
<dbReference type="VEuPathDB" id="TrichDB:TRFO_33055"/>
<dbReference type="OrthoDB" id="10608436at2759"/>
<dbReference type="GeneID" id="94843558"/>
<protein>
    <submittedName>
        <fullName evidence="1">Uncharacterized protein</fullName>
    </submittedName>
</protein>
<organism evidence="1 2">
    <name type="scientific">Tritrichomonas foetus</name>
    <dbReference type="NCBI Taxonomy" id="1144522"/>
    <lineage>
        <taxon>Eukaryota</taxon>
        <taxon>Metamonada</taxon>
        <taxon>Parabasalia</taxon>
        <taxon>Tritrichomonadida</taxon>
        <taxon>Tritrichomonadidae</taxon>
        <taxon>Tritrichomonas</taxon>
    </lineage>
</organism>
<comment type="caution">
    <text evidence="1">The sequence shown here is derived from an EMBL/GenBank/DDBJ whole genome shotgun (WGS) entry which is preliminary data.</text>
</comment>
<dbReference type="EMBL" id="MLAK01000962">
    <property type="protein sequence ID" value="OHT00273.1"/>
    <property type="molecule type" value="Genomic_DNA"/>
</dbReference>
<name>A0A1J4JMD4_9EUKA</name>
<reference evidence="1" key="1">
    <citation type="submission" date="2016-10" db="EMBL/GenBank/DDBJ databases">
        <authorList>
            <person name="Benchimol M."/>
            <person name="Almeida L.G."/>
            <person name="Vasconcelos A.T."/>
            <person name="Perreira-Neves A."/>
            <person name="Rosa I.A."/>
            <person name="Tasca T."/>
            <person name="Bogo M.R."/>
            <person name="de Souza W."/>
        </authorList>
    </citation>
    <scope>NUCLEOTIDE SEQUENCE [LARGE SCALE GENOMIC DNA]</scope>
    <source>
        <strain evidence="1">K</strain>
    </source>
</reference>
<keyword evidence="2" id="KW-1185">Reference proteome</keyword>
<proteinExistence type="predicted"/>
<dbReference type="AlphaFoldDB" id="A0A1J4JMD4"/>
<dbReference type="Proteomes" id="UP000179807">
    <property type="component" value="Unassembled WGS sequence"/>
</dbReference>
<dbReference type="RefSeq" id="XP_068353409.1">
    <property type="nucleotide sequence ID" value="XM_068508854.1"/>
</dbReference>
<evidence type="ECO:0000313" key="2">
    <source>
        <dbReference type="Proteomes" id="UP000179807"/>
    </source>
</evidence>
<gene>
    <name evidence="1" type="ORF">TRFO_33055</name>
</gene>
<accession>A0A1J4JMD4</accession>
<sequence>MFNLLFGGKSDQNIAEINEITDKILKNPPLPELTECYQHLIKYIPNYTEKILNKISNNLVSILMSPADDGSVIQAIINLLLKMTELFDDSIPGSNPVQILCSHPNFPPAIFLSTYPLNRSINKIIDFFFIRSPDVFVDFALSSPTSLRPMIKAIIETQDDDAGNLFHRIVVAKDELLRIMIPFIEPVFRQMPVTTVIDFMIRSPDQLRLLIPDSDIEFWLLQHNKFSLFDIQQVMTFFKFLWDKPIAAQFLIRTEANQKTEQLNWLRRMPPQTFTLSPEDARQAADAFLNPPAPLKSVTENYGRNEIVKNSYQTFIFIRLFVLSLAQPSCVPENAIAMVIKLLFDPDEWISAGAAQLIFIWIAKYGFQVAPGIVYRVAAAAFDTTKSEGSVCLFRALLKALDKQYNVVVSILSTEPELAFVESHAKTIALSKWCFPHFKQHLKFLESLDLINFTDSLRTLGYVVNYLGLSDKNEINEPNVEPLPEQ</sequence>